<evidence type="ECO:0000313" key="2">
    <source>
        <dbReference type="EMBL" id="WYF46375.1"/>
    </source>
</evidence>
<feature type="compositionally biased region" description="Basic and acidic residues" evidence="1">
    <location>
        <begin position="398"/>
        <end position="416"/>
    </location>
</feature>
<gene>
    <name evidence="2" type="ORF">WDJ50_15045</name>
</gene>
<sequence length="435" mass="49065">MSALKLTGQSASTSARNEYQDDPLAWQNVLAHQEIFEHFLTRLGRFSERYRGLQLSLEPWKFGVRMPLHVTVPGRTRIGYIWEGTALLYTDLCELVLRELLGELNFQYEYVPGTEKPHRFRAAGYEGIGAWSPLALLRLCEQLAPRGLLSRRLGKSGVVEHDSAFVEELRFQPPKIMEWEENHLHLKPEFARRFLLSPVALGHVGLRRECSLLVTAFEVSLRTEVASRGVGLLMRHTGEDSTWQVFASHETDTVVCEAATPQRAWHKCFLWSNQSRTAKPNLVLSDLKTQLQTMLRRSGLDYSPERLSRLLCASEQDVLAQLDVLEGEGRVIKAKGGYRGCTPDEAIAQLLRTTPQRQWSPAELAAAYPALGLSPSQVQMYVFAFITDGSLECDMRFQSKAAPEPREHPDEQDRGAPVKSPRRKSGRKGVNVADS</sequence>
<evidence type="ECO:0008006" key="3">
    <source>
        <dbReference type="Google" id="ProtNLM"/>
    </source>
</evidence>
<feature type="region of interest" description="Disordered" evidence="1">
    <location>
        <begin position="398"/>
        <end position="435"/>
    </location>
</feature>
<proteinExistence type="predicted"/>
<protein>
    <recommendedName>
        <fullName evidence="3">MarR family transcriptional regulator</fullName>
    </recommendedName>
</protein>
<name>A0AAU6Q7V5_9DEIO</name>
<organism evidence="2">
    <name type="scientific">Deinococcus sp. VB142</name>
    <dbReference type="NCBI Taxonomy" id="3112952"/>
    <lineage>
        <taxon>Bacteria</taxon>
        <taxon>Thermotogati</taxon>
        <taxon>Deinococcota</taxon>
        <taxon>Deinococci</taxon>
        <taxon>Deinococcales</taxon>
        <taxon>Deinococcaceae</taxon>
        <taxon>Deinococcus</taxon>
    </lineage>
</organism>
<dbReference type="EMBL" id="CP149783">
    <property type="protein sequence ID" value="WYF46375.1"/>
    <property type="molecule type" value="Genomic_DNA"/>
</dbReference>
<reference evidence="2" key="1">
    <citation type="submission" date="2024-03" db="EMBL/GenBank/DDBJ databases">
        <title>Deinococcus weizhi sp. nov., isolated from human skin.</title>
        <authorList>
            <person name="Wei Z."/>
            <person name="Tian F."/>
            <person name="Yang C."/>
            <person name="Xin L.T."/>
            <person name="Wen Z.J."/>
            <person name="Lan K.C."/>
            <person name="Yu L."/>
            <person name="Zhe W."/>
            <person name="Dan F.D."/>
            <person name="Jun W."/>
            <person name="Rui Z."/>
            <person name="Yong X.J."/>
            <person name="Ting Y."/>
            <person name="Wei X."/>
            <person name="Xu Z.G."/>
            <person name="Xin Z."/>
            <person name="Dong F.G."/>
            <person name="Ni X.M."/>
            <person name="Zheng M.G."/>
            <person name="Chun Y."/>
            <person name="Qian W.X."/>
        </authorList>
    </citation>
    <scope>NUCLEOTIDE SEQUENCE</scope>
    <source>
        <strain evidence="2">VB142</strain>
    </source>
</reference>
<dbReference type="RefSeq" id="WP_339097853.1">
    <property type="nucleotide sequence ID" value="NZ_CP149783.1"/>
</dbReference>
<accession>A0AAU6Q7V5</accession>
<dbReference type="AlphaFoldDB" id="A0AAU6Q7V5"/>
<evidence type="ECO:0000256" key="1">
    <source>
        <dbReference type="SAM" id="MobiDB-lite"/>
    </source>
</evidence>